<protein>
    <submittedName>
        <fullName evidence="1">Uncharacterized protein</fullName>
    </submittedName>
</protein>
<name>X1KG83_9ZZZZ</name>
<organism evidence="1">
    <name type="scientific">marine sediment metagenome</name>
    <dbReference type="NCBI Taxonomy" id="412755"/>
    <lineage>
        <taxon>unclassified sequences</taxon>
        <taxon>metagenomes</taxon>
        <taxon>ecological metagenomes</taxon>
    </lineage>
</organism>
<dbReference type="EMBL" id="BARU01040276">
    <property type="protein sequence ID" value="GAH89169.1"/>
    <property type="molecule type" value="Genomic_DNA"/>
</dbReference>
<proteinExistence type="predicted"/>
<accession>X1KG83</accession>
<dbReference type="AlphaFoldDB" id="X1KG83"/>
<sequence>MVNFETIYKKYDGRYGDLVQSYIDLDKENDRLNKLILKLEKRGD</sequence>
<reference evidence="1" key="1">
    <citation type="journal article" date="2014" name="Front. Microbiol.">
        <title>High frequency of phylogenetically diverse reductive dehalogenase-homologous genes in deep subseafloor sedimentary metagenomes.</title>
        <authorList>
            <person name="Kawai M."/>
            <person name="Futagami T."/>
            <person name="Toyoda A."/>
            <person name="Takaki Y."/>
            <person name="Nishi S."/>
            <person name="Hori S."/>
            <person name="Arai W."/>
            <person name="Tsubouchi T."/>
            <person name="Morono Y."/>
            <person name="Uchiyama I."/>
            <person name="Ito T."/>
            <person name="Fujiyama A."/>
            <person name="Inagaki F."/>
            <person name="Takami H."/>
        </authorList>
    </citation>
    <scope>NUCLEOTIDE SEQUENCE</scope>
    <source>
        <strain evidence="1">Expedition CK06-06</strain>
    </source>
</reference>
<evidence type="ECO:0000313" key="1">
    <source>
        <dbReference type="EMBL" id="GAH89169.1"/>
    </source>
</evidence>
<gene>
    <name evidence="1" type="ORF">S03H2_62286</name>
</gene>
<comment type="caution">
    <text evidence="1">The sequence shown here is derived from an EMBL/GenBank/DDBJ whole genome shotgun (WGS) entry which is preliminary data.</text>
</comment>